<dbReference type="EMBL" id="CM039174">
    <property type="protein sequence ID" value="KAH9751833.1"/>
    <property type="molecule type" value="Genomic_DNA"/>
</dbReference>
<reference evidence="2" key="1">
    <citation type="journal article" date="2023" name="Hortic. Res.">
        <title>A chromosome-level phased genome enabling allele-level studies in sweet orange: a case study on citrus Huanglongbing tolerance.</title>
        <authorList>
            <person name="Wu B."/>
            <person name="Yu Q."/>
            <person name="Deng Z."/>
            <person name="Duan Y."/>
            <person name="Luo F."/>
            <person name="Gmitter F. Jr."/>
        </authorList>
    </citation>
    <scope>NUCLEOTIDE SEQUENCE [LARGE SCALE GENOMIC DNA]</scope>
    <source>
        <strain evidence="2">cv. Valencia</strain>
    </source>
</reference>
<name>A0ACB8KBS3_CITSI</name>
<organism evidence="1 2">
    <name type="scientific">Citrus sinensis</name>
    <name type="common">Sweet orange</name>
    <name type="synonym">Citrus aurantium var. sinensis</name>
    <dbReference type="NCBI Taxonomy" id="2711"/>
    <lineage>
        <taxon>Eukaryota</taxon>
        <taxon>Viridiplantae</taxon>
        <taxon>Streptophyta</taxon>
        <taxon>Embryophyta</taxon>
        <taxon>Tracheophyta</taxon>
        <taxon>Spermatophyta</taxon>
        <taxon>Magnoliopsida</taxon>
        <taxon>eudicotyledons</taxon>
        <taxon>Gunneridae</taxon>
        <taxon>Pentapetalae</taxon>
        <taxon>rosids</taxon>
        <taxon>malvids</taxon>
        <taxon>Sapindales</taxon>
        <taxon>Rutaceae</taxon>
        <taxon>Aurantioideae</taxon>
        <taxon>Citrus</taxon>
    </lineage>
</organism>
<proteinExistence type="predicted"/>
<sequence length="709" mass="81841">MMGSTNIIFIEQLTEEECWSLFKRLAFFGRSFEDCERLEPIGRKIARKCKGMPLAAKVIGNLLRSKSTIKDWQRILDSEMWKVKEIGKGLLTPLLLSYNDLSSNSMVKRCFSYCAVFPKDYNMYKEELISLWMAQGYLNAEEYEEMEIIGEECFNILAARSFFQEFEKNDDDDIMRCKMHDIVHDFAQFVSSKECLWLEINGTKESVINSFGEKVRHLGLSFKGGASFPMSIHGLNRLRTLLIDDESPFNSSLNNSILPELFSNLACLRALIIRQSSSLFHYPPNRIREIPENVGNLIHLKYLNLFELHIKRLPETLCELYNLQKLDIRGCRNLRELPAGIGKLKNMRSLLNGLTCSLKYMPIGISKLTSLRTLDKFAVGGGVDGGSTCRLECLKNFQLIRKWLSNVSHLDEAKRLELKNMENLLHLYLWFEVVDREDEDWEDEEEDEDEGGEDEDEDGGYEEEEGGEVVDGEDEERRRKNEKDEQLLEALQPPLNVEKLWIIFYGGNILPKWLTSLTNLRDLKLVFCENCEHLPPLGKLPLEKLELRDLKSVKRVGNEFLGIEEISEDDPSSSSSSSSVTAFPKLKSLEIKELDLLEEWNYRITRKENISIMPRLSSLKVGSCNKLKALPDYLLQTTALQELSIYSCENLEELPIPEDRRTTDIPRLSSLRIGLKVLPDYLLRTTMLQELSISEWYKISHIPHIKWSP</sequence>
<evidence type="ECO:0000313" key="2">
    <source>
        <dbReference type="Proteomes" id="UP000829398"/>
    </source>
</evidence>
<protein>
    <submittedName>
        <fullName evidence="1">Integrase catalytic domain-containing protein</fullName>
    </submittedName>
</protein>
<evidence type="ECO:0000313" key="1">
    <source>
        <dbReference type="EMBL" id="KAH9751833.1"/>
    </source>
</evidence>
<keyword evidence="2" id="KW-1185">Reference proteome</keyword>
<gene>
    <name evidence="1" type="ORF">KPL71_014459</name>
</gene>
<dbReference type="Proteomes" id="UP000829398">
    <property type="component" value="Chromosome 5"/>
</dbReference>
<accession>A0ACB8KBS3</accession>
<comment type="caution">
    <text evidence="1">The sequence shown here is derived from an EMBL/GenBank/DDBJ whole genome shotgun (WGS) entry which is preliminary data.</text>
</comment>